<sequence>MRLFKWTRNFDFQSESAIAPVWVRLENLPLHLYDKCALFTIGELLGQPLKIDEATQLRSQAIKIQQDIETISVHVFEKMPQYCVYYRHIGHAEEDCYIKGPKPR</sequence>
<dbReference type="Proteomes" id="UP000231279">
    <property type="component" value="Unassembled WGS sequence"/>
</dbReference>
<accession>A0A2G9H7G5</accession>
<keyword evidence="2" id="KW-1185">Reference proteome</keyword>
<name>A0A2G9H7G5_9LAMI</name>
<dbReference type="PANTHER" id="PTHR31286">
    <property type="entry name" value="GLYCINE-RICH CELL WALL STRUCTURAL PROTEIN 1.8-LIKE"/>
    <property type="match status" value="1"/>
</dbReference>
<evidence type="ECO:0000313" key="2">
    <source>
        <dbReference type="Proteomes" id="UP000231279"/>
    </source>
</evidence>
<organism evidence="1 2">
    <name type="scientific">Handroanthus impetiginosus</name>
    <dbReference type="NCBI Taxonomy" id="429701"/>
    <lineage>
        <taxon>Eukaryota</taxon>
        <taxon>Viridiplantae</taxon>
        <taxon>Streptophyta</taxon>
        <taxon>Embryophyta</taxon>
        <taxon>Tracheophyta</taxon>
        <taxon>Spermatophyta</taxon>
        <taxon>Magnoliopsida</taxon>
        <taxon>eudicotyledons</taxon>
        <taxon>Gunneridae</taxon>
        <taxon>Pentapetalae</taxon>
        <taxon>asterids</taxon>
        <taxon>lamiids</taxon>
        <taxon>Lamiales</taxon>
        <taxon>Bignoniaceae</taxon>
        <taxon>Crescentiina</taxon>
        <taxon>Tabebuia alliance</taxon>
        <taxon>Handroanthus</taxon>
    </lineage>
</organism>
<dbReference type="InterPro" id="IPR040256">
    <property type="entry name" value="At4g02000-like"/>
</dbReference>
<dbReference type="STRING" id="429701.A0A2G9H7G5"/>
<dbReference type="PANTHER" id="PTHR31286:SF180">
    <property type="entry name" value="OS10G0362600 PROTEIN"/>
    <property type="match status" value="1"/>
</dbReference>
<proteinExistence type="predicted"/>
<dbReference type="EMBL" id="NKXS01002480">
    <property type="protein sequence ID" value="PIN13454.1"/>
    <property type="molecule type" value="Genomic_DNA"/>
</dbReference>
<reference evidence="2" key="1">
    <citation type="journal article" date="2018" name="Gigascience">
        <title>Genome assembly of the Pink Ipe (Handroanthus impetiginosus, Bignoniaceae), a highly valued, ecologically keystone Neotropical timber forest tree.</title>
        <authorList>
            <person name="Silva-Junior O.B."/>
            <person name="Grattapaglia D."/>
            <person name="Novaes E."/>
            <person name="Collevatti R.G."/>
        </authorList>
    </citation>
    <scope>NUCLEOTIDE SEQUENCE [LARGE SCALE GENOMIC DNA]</scope>
    <source>
        <strain evidence="2">cv. UFG-1</strain>
    </source>
</reference>
<dbReference type="AlphaFoldDB" id="A0A2G9H7G5"/>
<comment type="caution">
    <text evidence="1">The sequence shown here is derived from an EMBL/GenBank/DDBJ whole genome shotgun (WGS) entry which is preliminary data.</text>
</comment>
<dbReference type="OrthoDB" id="1751950at2759"/>
<gene>
    <name evidence="1" type="ORF">CDL12_13930</name>
</gene>
<evidence type="ECO:0000313" key="1">
    <source>
        <dbReference type="EMBL" id="PIN13454.1"/>
    </source>
</evidence>
<protein>
    <submittedName>
        <fullName evidence="1">Uncharacterized protein</fullName>
    </submittedName>
</protein>